<dbReference type="PANTHER" id="PTHR40434:SF1">
    <property type="entry name" value="CUPIN TYPE-1 DOMAIN-CONTAINING PROTEIN"/>
    <property type="match status" value="1"/>
</dbReference>
<dbReference type="EnsemblFungi" id="CEF77214">
    <property type="protein sequence ID" value="CEF77214"/>
    <property type="gene ID" value="FGRRES_13296_M"/>
</dbReference>
<dbReference type="EMBL" id="HG970333">
    <property type="status" value="NOT_ANNOTATED_CDS"/>
    <property type="molecule type" value="Genomic_DNA"/>
</dbReference>
<sequence length="115" mass="13018">MFFFLHVAECSHISNSDTASNNIMSFRNEYEEQVRAWGFNRVVTWSDSPNTHYPPHSHASLTTHLITQGSMTLWYPQEEDNQKQLYTVGSRIDVDAGRVHEVIIGGSGCTMVIGE</sequence>
<reference evidence="1" key="1">
    <citation type="journal article" date="2007" name="Science">
        <title>The Fusarium graminearum genome reveals a link between localized polymorphism and pathogen specialization.</title>
        <authorList>
            <person name="Cuomo C.A."/>
            <person name="Gueldener U."/>
            <person name="Xu J.-R."/>
            <person name="Trail F."/>
            <person name="Turgeon B.G."/>
            <person name="Di Pietro A."/>
            <person name="Walton J.D."/>
            <person name="Ma L.-J."/>
            <person name="Baker S.E."/>
            <person name="Rep M."/>
            <person name="Adam G."/>
            <person name="Antoniw J."/>
            <person name="Baldwin T."/>
            <person name="Calvo S.E."/>
            <person name="Chang Y.-L."/>
            <person name="DeCaprio D."/>
            <person name="Gale L.R."/>
            <person name="Gnerre S."/>
            <person name="Goswami R.S."/>
            <person name="Hammond-Kosack K."/>
            <person name="Harris L.J."/>
            <person name="Hilburn K."/>
            <person name="Kennell J.C."/>
            <person name="Kroken S."/>
            <person name="Magnuson J.K."/>
            <person name="Mannhaupt G."/>
            <person name="Mauceli E.W."/>
            <person name="Mewes H.-W."/>
            <person name="Mitterbauer R."/>
            <person name="Muehlbauer G."/>
            <person name="Muensterkoetter M."/>
            <person name="Nelson D."/>
            <person name="O'Donnell K."/>
            <person name="Ouellet T."/>
            <person name="Qi W."/>
            <person name="Quesneville H."/>
            <person name="Roncero M.I.G."/>
            <person name="Seong K.-Y."/>
            <person name="Tetko I.V."/>
            <person name="Urban M."/>
            <person name="Waalwijk C."/>
            <person name="Ward T.J."/>
            <person name="Yao J."/>
            <person name="Birren B.W."/>
            <person name="Kistler H.C."/>
        </authorList>
    </citation>
    <scope>NUCLEOTIDE SEQUENCE [LARGE SCALE GENOMIC DNA]</scope>
    <source>
        <strain evidence="1">PH-1 / ATCC MYA-4620 / FGSC 9075 / NRRL 31084</strain>
    </source>
</reference>
<evidence type="ECO:0008006" key="2">
    <source>
        <dbReference type="Google" id="ProtNLM"/>
    </source>
</evidence>
<organism evidence="1">
    <name type="scientific">Gibberella zeae (strain ATCC MYA-4620 / CBS 123657 / FGSC 9075 / NRRL 31084 / PH-1)</name>
    <name type="common">Wheat head blight fungus</name>
    <name type="synonym">Fusarium graminearum</name>
    <dbReference type="NCBI Taxonomy" id="229533"/>
    <lineage>
        <taxon>Eukaryota</taxon>
        <taxon>Fungi</taxon>
        <taxon>Dikarya</taxon>
        <taxon>Ascomycota</taxon>
        <taxon>Pezizomycotina</taxon>
        <taxon>Sordariomycetes</taxon>
        <taxon>Hypocreomycetidae</taxon>
        <taxon>Hypocreales</taxon>
        <taxon>Nectriaceae</taxon>
        <taxon>Fusarium</taxon>
    </lineage>
</organism>
<accession>A0A098DE48</accession>
<dbReference type="InterPro" id="IPR014710">
    <property type="entry name" value="RmlC-like_jellyroll"/>
</dbReference>
<dbReference type="SUPFAM" id="SSF51182">
    <property type="entry name" value="RmlC-like cupins"/>
    <property type="match status" value="1"/>
</dbReference>
<dbReference type="AlphaFoldDB" id="A0A098DE48"/>
<reference evidence="1" key="2">
    <citation type="journal article" date="2010" name="Nature">
        <title>Comparative genomics reveals mobile pathogenicity chromosomes in Fusarium.</title>
        <authorList>
            <person name="Ma L.J."/>
            <person name="van der Does H.C."/>
            <person name="Borkovich K.A."/>
            <person name="Coleman J.J."/>
            <person name="Daboussi M.J."/>
            <person name="Di Pietro A."/>
            <person name="Dufresne M."/>
            <person name="Freitag M."/>
            <person name="Grabherr M."/>
            <person name="Henrissat B."/>
            <person name="Houterman P.M."/>
            <person name="Kang S."/>
            <person name="Shim W.B."/>
            <person name="Woloshuk C."/>
            <person name="Xie X."/>
            <person name="Xu J.R."/>
            <person name="Antoniw J."/>
            <person name="Baker S.E."/>
            <person name="Bluhm B.H."/>
            <person name="Breakspear A."/>
            <person name="Brown D.W."/>
            <person name="Butchko R.A."/>
            <person name="Chapman S."/>
            <person name="Coulson R."/>
            <person name="Coutinho P.M."/>
            <person name="Danchin E.G."/>
            <person name="Diener A."/>
            <person name="Gale L.R."/>
            <person name="Gardiner D.M."/>
            <person name="Goff S."/>
            <person name="Hammond-Kosack K.E."/>
            <person name="Hilburn K."/>
            <person name="Hua-Van A."/>
            <person name="Jonkers W."/>
            <person name="Kazan K."/>
            <person name="Kodira C.D."/>
            <person name="Koehrsen M."/>
            <person name="Kumar L."/>
            <person name="Lee Y.H."/>
            <person name="Li L."/>
            <person name="Manners J.M."/>
            <person name="Miranda-Saavedra D."/>
            <person name="Mukherjee M."/>
            <person name="Park G."/>
            <person name="Park J."/>
            <person name="Park S.Y."/>
            <person name="Proctor R.H."/>
            <person name="Regev A."/>
            <person name="Ruiz-Roldan M.C."/>
            <person name="Sain D."/>
            <person name="Sakthikumar S."/>
            <person name="Sykes S."/>
            <person name="Schwartz D.C."/>
            <person name="Turgeon B.G."/>
            <person name="Wapinski I."/>
            <person name="Yoder O."/>
            <person name="Young S."/>
            <person name="Zeng Q."/>
            <person name="Zhou S."/>
            <person name="Galagan J."/>
            <person name="Cuomo C.A."/>
            <person name="Kistler H.C."/>
            <person name="Rep M."/>
        </authorList>
    </citation>
    <scope>GENOME REANNOTATION</scope>
    <source>
        <strain evidence="1">PH-1 / ATCC MYA-4620 / FGSC 9075 / NRRL 31084</strain>
    </source>
</reference>
<name>A0A098DE48_GIBZE</name>
<proteinExistence type="predicted"/>
<dbReference type="PANTHER" id="PTHR40434">
    <property type="entry name" value="CUPIN_2 DOMAIN-CONTAINING PROTEIN"/>
    <property type="match status" value="1"/>
</dbReference>
<dbReference type="Gene3D" id="2.60.120.10">
    <property type="entry name" value="Jelly Rolls"/>
    <property type="match status" value="1"/>
</dbReference>
<evidence type="ECO:0000313" key="1">
    <source>
        <dbReference type="EnsemblFungi" id="CEF77214"/>
    </source>
</evidence>
<reference evidence="1" key="3">
    <citation type="submission" date="2017-01" db="UniProtKB">
        <authorList>
            <consortium name="EnsemblFungi"/>
        </authorList>
    </citation>
    <scope>IDENTIFICATION</scope>
    <source>
        <strain evidence="1">PH-1 / ATCC MYA-4620 / FGSC 9075 / NRRL 31084</strain>
    </source>
</reference>
<protein>
    <recommendedName>
        <fullName evidence="2">Cupin 2 conserved barrel domain-containing protein</fullName>
    </recommendedName>
</protein>
<dbReference type="InterPro" id="IPR011051">
    <property type="entry name" value="RmlC_Cupin_sf"/>
</dbReference>
<accession>A0A0E0S139</accession>